<name>A0A182FXI8_ANOAL</name>
<proteinExistence type="predicted"/>
<dbReference type="Proteomes" id="UP000069272">
    <property type="component" value="Unassembled WGS sequence"/>
</dbReference>
<dbReference type="EnsemblMetazoa" id="AALB014358-RA">
    <property type="protein sequence ID" value="AALB014358-PA"/>
    <property type="gene ID" value="AALB014358"/>
</dbReference>
<evidence type="ECO:0000313" key="1">
    <source>
        <dbReference type="EnsemblMetazoa" id="AALB014358-PA"/>
    </source>
</evidence>
<reference evidence="2" key="1">
    <citation type="journal article" date="2017" name="G3 (Bethesda)">
        <title>The Physical Genome Mapping of Anopheles albimanus Corrected Scaffold Misassemblies and Identified Interarm Rearrangements in Genus Anopheles.</title>
        <authorList>
            <person name="Artemov G.N."/>
            <person name="Peery A.N."/>
            <person name="Jiang X."/>
            <person name="Tu Z."/>
            <person name="Stegniy V.N."/>
            <person name="Sharakhova M.V."/>
            <person name="Sharakhov I.V."/>
        </authorList>
    </citation>
    <scope>NUCLEOTIDE SEQUENCE [LARGE SCALE GENOMIC DNA]</scope>
    <source>
        <strain evidence="2">STECLA/ALBI9_A</strain>
    </source>
</reference>
<organism evidence="1 2">
    <name type="scientific">Anopheles albimanus</name>
    <name type="common">New world malaria mosquito</name>
    <dbReference type="NCBI Taxonomy" id="7167"/>
    <lineage>
        <taxon>Eukaryota</taxon>
        <taxon>Metazoa</taxon>
        <taxon>Ecdysozoa</taxon>
        <taxon>Arthropoda</taxon>
        <taxon>Hexapoda</taxon>
        <taxon>Insecta</taxon>
        <taxon>Pterygota</taxon>
        <taxon>Neoptera</taxon>
        <taxon>Endopterygota</taxon>
        <taxon>Diptera</taxon>
        <taxon>Nematocera</taxon>
        <taxon>Culicoidea</taxon>
        <taxon>Culicidae</taxon>
        <taxon>Anophelinae</taxon>
        <taxon>Anopheles</taxon>
    </lineage>
</organism>
<reference evidence="1" key="2">
    <citation type="submission" date="2022-08" db="UniProtKB">
        <authorList>
            <consortium name="EnsemblMetazoa"/>
        </authorList>
    </citation>
    <scope>IDENTIFICATION</scope>
    <source>
        <strain evidence="1">STECLA/ALBI9_A</strain>
    </source>
</reference>
<evidence type="ECO:0000313" key="2">
    <source>
        <dbReference type="Proteomes" id="UP000069272"/>
    </source>
</evidence>
<dbReference type="VEuPathDB" id="VectorBase:AALB20_036832"/>
<dbReference type="VEuPathDB" id="VectorBase:AALB014358"/>
<dbReference type="AlphaFoldDB" id="A0A182FXI8"/>
<accession>A0A182FXI8</accession>
<protein>
    <submittedName>
        <fullName evidence="1">Uncharacterized protein</fullName>
    </submittedName>
</protein>
<sequence>MDSSVFLVAAVASIILCNPVKNELTLRDYNKLPRIYEYDDFSKCQNLFSNKFVYCVVS</sequence>
<keyword evidence="2" id="KW-1185">Reference proteome</keyword>